<dbReference type="Gene3D" id="3.40.30.10">
    <property type="entry name" value="Glutaredoxin"/>
    <property type="match status" value="1"/>
</dbReference>
<reference evidence="3" key="1">
    <citation type="submission" date="2016-11" db="UniProtKB">
        <authorList>
            <consortium name="WormBaseParasite"/>
        </authorList>
    </citation>
    <scope>IDENTIFICATION</scope>
</reference>
<dbReference type="Pfam" id="PF13905">
    <property type="entry name" value="Thioredoxin_8"/>
    <property type="match status" value="1"/>
</dbReference>
<dbReference type="WBParaSite" id="Csp11.Scaffold36.g166.t1">
    <property type="protein sequence ID" value="Csp11.Scaffold36.g166.t1"/>
    <property type="gene ID" value="Csp11.Scaffold36.g166"/>
</dbReference>
<feature type="domain" description="Thioredoxin" evidence="1">
    <location>
        <begin position="4"/>
        <end position="149"/>
    </location>
</feature>
<dbReference type="InterPro" id="IPR012336">
    <property type="entry name" value="Thioredoxin-like_fold"/>
</dbReference>
<dbReference type="STRING" id="1561998.A0A1I7SYY2"/>
<dbReference type="PANTHER" id="PTHR46762">
    <property type="entry name" value="NUCLEOREDOXIN-LIKE PROTEIN 2"/>
    <property type="match status" value="1"/>
</dbReference>
<evidence type="ECO:0000313" key="2">
    <source>
        <dbReference type="Proteomes" id="UP000095282"/>
    </source>
</evidence>
<dbReference type="PROSITE" id="PS51352">
    <property type="entry name" value="THIOREDOXIN_2"/>
    <property type="match status" value="1"/>
</dbReference>
<dbReference type="SUPFAM" id="SSF52833">
    <property type="entry name" value="Thioredoxin-like"/>
    <property type="match status" value="1"/>
</dbReference>
<keyword evidence="2" id="KW-1185">Reference proteome</keyword>
<organism evidence="2 3">
    <name type="scientific">Caenorhabditis tropicalis</name>
    <dbReference type="NCBI Taxonomy" id="1561998"/>
    <lineage>
        <taxon>Eukaryota</taxon>
        <taxon>Metazoa</taxon>
        <taxon>Ecdysozoa</taxon>
        <taxon>Nematoda</taxon>
        <taxon>Chromadorea</taxon>
        <taxon>Rhabditida</taxon>
        <taxon>Rhabditina</taxon>
        <taxon>Rhabditomorpha</taxon>
        <taxon>Rhabditoidea</taxon>
        <taxon>Rhabditidae</taxon>
        <taxon>Peloderinae</taxon>
        <taxon>Caenorhabditis</taxon>
    </lineage>
</organism>
<dbReference type="PANTHER" id="PTHR46762:SF1">
    <property type="entry name" value="NUCLEOREDOXIN-LIKE PROTEIN 2"/>
    <property type="match status" value="1"/>
</dbReference>
<dbReference type="CDD" id="cd02964">
    <property type="entry name" value="TryX_like_family"/>
    <property type="match status" value="1"/>
</dbReference>
<evidence type="ECO:0000259" key="1">
    <source>
        <dbReference type="PROSITE" id="PS51352"/>
    </source>
</evidence>
<dbReference type="GO" id="GO:0045494">
    <property type="term" value="P:photoreceptor cell maintenance"/>
    <property type="evidence" value="ECO:0007669"/>
    <property type="project" value="InterPro"/>
</dbReference>
<dbReference type="InterPro" id="IPR036249">
    <property type="entry name" value="Thioredoxin-like_sf"/>
</dbReference>
<dbReference type="GO" id="GO:0007600">
    <property type="term" value="P:sensory perception"/>
    <property type="evidence" value="ECO:0007669"/>
    <property type="project" value="InterPro"/>
</dbReference>
<dbReference type="AlphaFoldDB" id="A0A1I7SYY2"/>
<dbReference type="Proteomes" id="UP000095282">
    <property type="component" value="Unplaced"/>
</dbReference>
<accession>A0A1I7SYY2</accession>
<proteinExistence type="predicted"/>
<protein>
    <submittedName>
        <fullName evidence="3">Thioredoxin domain-containing protein</fullName>
    </submittedName>
</protein>
<name>A0A1I7SYY2_9PELO</name>
<sequence length="149" mass="17166">MSELLAGVKLFNQDGDVVDGGEYLNGKVVGLYFSAGWCPPCRAFTPKLKRFFEEIKKSHPEFEVVFVSRDRADEDLREYFNEHMGNWVAIEFGNPKIQELLAQYEVKTIPSMRIIKPNGDVVVQDARTEIQDKGSDPEALWEEWLAFYE</sequence>
<dbReference type="InterPro" id="IPR013766">
    <property type="entry name" value="Thioredoxin_domain"/>
</dbReference>
<dbReference type="InterPro" id="IPR029519">
    <property type="entry name" value="RdCVF2"/>
</dbReference>
<dbReference type="eggNOG" id="KOG2501">
    <property type="taxonomic scope" value="Eukaryota"/>
</dbReference>
<evidence type="ECO:0000313" key="3">
    <source>
        <dbReference type="WBParaSite" id="Csp11.Scaffold36.g166.t1"/>
    </source>
</evidence>